<proteinExistence type="predicted"/>
<dbReference type="InterPro" id="IPR019775">
    <property type="entry name" value="WD40_repeat_CS"/>
</dbReference>
<name>A0A1Y2D941_9BASI</name>
<organism evidence="4 5">
    <name type="scientific">Leucosporidium creatinivorum</name>
    <dbReference type="NCBI Taxonomy" id="106004"/>
    <lineage>
        <taxon>Eukaryota</taxon>
        <taxon>Fungi</taxon>
        <taxon>Dikarya</taxon>
        <taxon>Basidiomycota</taxon>
        <taxon>Pucciniomycotina</taxon>
        <taxon>Microbotryomycetes</taxon>
        <taxon>Leucosporidiales</taxon>
        <taxon>Leucosporidium</taxon>
    </lineage>
</organism>
<reference evidence="4 5" key="1">
    <citation type="submission" date="2016-07" db="EMBL/GenBank/DDBJ databases">
        <title>Pervasive Adenine N6-methylation of Active Genes in Fungi.</title>
        <authorList>
            <consortium name="DOE Joint Genome Institute"/>
            <person name="Mondo S.J."/>
            <person name="Dannebaum R.O."/>
            <person name="Kuo R.C."/>
            <person name="Labutti K."/>
            <person name="Haridas S."/>
            <person name="Kuo A."/>
            <person name="Salamov A."/>
            <person name="Ahrendt S.R."/>
            <person name="Lipzen A."/>
            <person name="Sullivan W."/>
            <person name="Andreopoulos W.B."/>
            <person name="Clum A."/>
            <person name="Lindquist E."/>
            <person name="Daum C."/>
            <person name="Ramamoorthy G.K."/>
            <person name="Gryganskyi A."/>
            <person name="Culley D."/>
            <person name="Magnuson J.K."/>
            <person name="James T.Y."/>
            <person name="O'Malley M.A."/>
            <person name="Stajich J.E."/>
            <person name="Spatafora J.W."/>
            <person name="Visel A."/>
            <person name="Grigoriev I.V."/>
        </authorList>
    </citation>
    <scope>NUCLEOTIDE SEQUENCE [LARGE SCALE GENOMIC DNA]</scope>
    <source>
        <strain evidence="4 5">62-1032</strain>
    </source>
</reference>
<dbReference type="InParanoid" id="A0A1Y2D941"/>
<accession>A0A1Y2D941</accession>
<dbReference type="PROSITE" id="PS50082">
    <property type="entry name" value="WD_REPEATS_2"/>
    <property type="match status" value="2"/>
</dbReference>
<evidence type="ECO:0000256" key="1">
    <source>
        <dbReference type="ARBA" id="ARBA00022574"/>
    </source>
</evidence>
<keyword evidence="2" id="KW-0677">Repeat</keyword>
<sequence length="440" mass="45863">MSLPVTHLPRITIQDSFPEVSREIREGLHAAEDVWVSCFLEGKASVHGKVRVLEREGGGEVEIEAREGVEAELVDQHSLRIACPTLKIPPTEVLFPSSAPVSLRGGVQKLAVAPDGRRVVVGGAGGAIRCRTLVGEGAGREISLKGHVGDVTAIKFFPSSEVVLTASLDMGIRVFSAVDGSNPRTLTGHTKPVTSLHILGRGRQILSSSLDGTLRLWNVAQAEVVKKWAFPQPVSDFALLGEEKEDGNIDGRLVLAAHTNGTASLVSLDAENGFHPLLQLTINSSSPIEAITLASSPDGAVVALGARNGTTSIFRLPSPLPSSPGDGAESLSPLLAFSRSTVAITSLVFSSSPPPPPASSSTDLTLLISSADGLPFSASLSLPPPSPTANSDVGSNGTTVKVQEEFAGLDTDAANQILEDQAGGIWVAGADGKARRYLRV</sequence>
<keyword evidence="1 3" id="KW-0853">WD repeat</keyword>
<comment type="caution">
    <text evidence="4">The sequence shown here is derived from an EMBL/GenBank/DDBJ whole genome shotgun (WGS) entry which is preliminary data.</text>
</comment>
<dbReference type="OrthoDB" id="10257301at2759"/>
<dbReference type="STRING" id="106004.A0A1Y2D941"/>
<protein>
    <submittedName>
        <fullName evidence="4">WD40-repeat-containing domain protein</fullName>
    </submittedName>
</protein>
<dbReference type="Pfam" id="PF00400">
    <property type="entry name" value="WD40"/>
    <property type="match status" value="2"/>
</dbReference>
<dbReference type="SMART" id="SM00320">
    <property type="entry name" value="WD40"/>
    <property type="match status" value="3"/>
</dbReference>
<dbReference type="AlphaFoldDB" id="A0A1Y2D941"/>
<dbReference type="PROSITE" id="PS50294">
    <property type="entry name" value="WD_REPEATS_REGION"/>
    <property type="match status" value="1"/>
</dbReference>
<evidence type="ECO:0000313" key="5">
    <source>
        <dbReference type="Proteomes" id="UP000193467"/>
    </source>
</evidence>
<dbReference type="GO" id="GO:0005634">
    <property type="term" value="C:nucleus"/>
    <property type="evidence" value="ECO:0007669"/>
    <property type="project" value="TreeGrafter"/>
</dbReference>
<evidence type="ECO:0000256" key="2">
    <source>
        <dbReference type="ARBA" id="ARBA00022737"/>
    </source>
</evidence>
<feature type="repeat" description="WD" evidence="3">
    <location>
        <begin position="186"/>
        <end position="227"/>
    </location>
</feature>
<dbReference type="Gene3D" id="2.130.10.10">
    <property type="entry name" value="YVTN repeat-like/Quinoprotein amine dehydrogenase"/>
    <property type="match status" value="1"/>
</dbReference>
<dbReference type="InterPro" id="IPR036322">
    <property type="entry name" value="WD40_repeat_dom_sf"/>
</dbReference>
<dbReference type="InterPro" id="IPR015943">
    <property type="entry name" value="WD40/YVTN_repeat-like_dom_sf"/>
</dbReference>
<dbReference type="SUPFAM" id="SSF50978">
    <property type="entry name" value="WD40 repeat-like"/>
    <property type="match status" value="1"/>
</dbReference>
<dbReference type="PROSITE" id="PS00678">
    <property type="entry name" value="WD_REPEATS_1"/>
    <property type="match status" value="1"/>
</dbReference>
<dbReference type="PANTHER" id="PTHR19855:SF11">
    <property type="entry name" value="RIBOSOME BIOGENESIS PROTEIN WDR12"/>
    <property type="match status" value="1"/>
</dbReference>
<feature type="repeat" description="WD" evidence="3">
    <location>
        <begin position="144"/>
        <end position="185"/>
    </location>
</feature>
<evidence type="ECO:0000313" key="4">
    <source>
        <dbReference type="EMBL" id="ORY55165.1"/>
    </source>
</evidence>
<gene>
    <name evidence="4" type="ORF">BCR35DRAFT_310149</name>
</gene>
<evidence type="ECO:0000256" key="3">
    <source>
        <dbReference type="PROSITE-ProRule" id="PRU00221"/>
    </source>
</evidence>
<keyword evidence="5" id="KW-1185">Reference proteome</keyword>
<dbReference type="InterPro" id="IPR001680">
    <property type="entry name" value="WD40_rpt"/>
</dbReference>
<dbReference type="PANTHER" id="PTHR19855">
    <property type="entry name" value="WD40 REPEAT PROTEIN 12, 37"/>
    <property type="match status" value="1"/>
</dbReference>
<dbReference type="EMBL" id="MCGR01000092">
    <property type="protein sequence ID" value="ORY55165.1"/>
    <property type="molecule type" value="Genomic_DNA"/>
</dbReference>
<dbReference type="Proteomes" id="UP000193467">
    <property type="component" value="Unassembled WGS sequence"/>
</dbReference>